<evidence type="ECO:0000313" key="2">
    <source>
        <dbReference type="Proteomes" id="UP000327013"/>
    </source>
</evidence>
<dbReference type="EMBL" id="CM017327">
    <property type="protein sequence ID" value="KAE8099531.1"/>
    <property type="molecule type" value="Genomic_DNA"/>
</dbReference>
<dbReference type="AlphaFoldDB" id="A0A5N6RJD9"/>
<evidence type="ECO:0000313" key="1">
    <source>
        <dbReference type="EMBL" id="KAE8099531.1"/>
    </source>
</evidence>
<sequence length="73" mass="8926">MPPPIKSTIQNRSRHQLVIQPTFTHHNDWRCPPSKNRQVTSWKIWPNATTEILQRYLQKYQEEKRQQILQRYG</sequence>
<dbReference type="Proteomes" id="UP000327013">
    <property type="component" value="Chromosome 7"/>
</dbReference>
<name>A0A5N6RJD9_9ROSI</name>
<protein>
    <submittedName>
        <fullName evidence="1">Uncharacterized protein</fullName>
    </submittedName>
</protein>
<proteinExistence type="predicted"/>
<gene>
    <name evidence="1" type="ORF">FH972_017507</name>
</gene>
<organism evidence="1 2">
    <name type="scientific">Carpinus fangiana</name>
    <dbReference type="NCBI Taxonomy" id="176857"/>
    <lineage>
        <taxon>Eukaryota</taxon>
        <taxon>Viridiplantae</taxon>
        <taxon>Streptophyta</taxon>
        <taxon>Embryophyta</taxon>
        <taxon>Tracheophyta</taxon>
        <taxon>Spermatophyta</taxon>
        <taxon>Magnoliopsida</taxon>
        <taxon>eudicotyledons</taxon>
        <taxon>Gunneridae</taxon>
        <taxon>Pentapetalae</taxon>
        <taxon>rosids</taxon>
        <taxon>fabids</taxon>
        <taxon>Fagales</taxon>
        <taxon>Betulaceae</taxon>
        <taxon>Carpinus</taxon>
    </lineage>
</organism>
<keyword evidence="2" id="KW-1185">Reference proteome</keyword>
<reference evidence="1 2" key="1">
    <citation type="submission" date="2019-06" db="EMBL/GenBank/DDBJ databases">
        <title>A chromosomal-level reference genome of Carpinus fangiana (Coryloideae, Betulaceae).</title>
        <authorList>
            <person name="Yang X."/>
            <person name="Wang Z."/>
            <person name="Zhang L."/>
            <person name="Hao G."/>
            <person name="Liu J."/>
            <person name="Yang Y."/>
        </authorList>
    </citation>
    <scope>NUCLEOTIDE SEQUENCE [LARGE SCALE GENOMIC DNA]</scope>
    <source>
        <strain evidence="1">Cfa_2016G</strain>
        <tissue evidence="1">Leaf</tissue>
    </source>
</reference>
<accession>A0A5N6RJD9</accession>